<evidence type="ECO:0000256" key="5">
    <source>
        <dbReference type="ARBA" id="ARBA00023160"/>
    </source>
</evidence>
<keyword evidence="3" id="KW-0276">Fatty acid metabolism</keyword>
<evidence type="ECO:0000256" key="2">
    <source>
        <dbReference type="ARBA" id="ARBA00022516"/>
    </source>
</evidence>
<keyword evidence="5" id="KW-0275">Fatty acid biosynthesis</keyword>
<dbReference type="GO" id="GO:0006633">
    <property type="term" value="P:fatty acid biosynthetic process"/>
    <property type="evidence" value="ECO:0007669"/>
    <property type="project" value="UniProtKB-KW"/>
</dbReference>
<protein>
    <submittedName>
        <fullName evidence="6">3-oxoacyl-(Acyl-carrier-protein) synthase</fullName>
    </submittedName>
</protein>
<evidence type="ECO:0000313" key="6">
    <source>
        <dbReference type="EMBL" id="GAM61426.1"/>
    </source>
</evidence>
<proteinExistence type="inferred from homology"/>
<dbReference type="AlphaFoldDB" id="A0A0B8P5C5"/>
<sequence>MVDTSDEWIVARTGIKERRISAPDETVADMGFIAAKNAIEMAGIDKHDIDLIIVATTSVVTPSHHQRAKSKVCLRSRVAVHST</sequence>
<keyword evidence="4" id="KW-0443">Lipid metabolism</keyword>
<organism evidence="6 7">
    <name type="scientific">Vibrio ishigakensis</name>
    <dbReference type="NCBI Taxonomy" id="1481914"/>
    <lineage>
        <taxon>Bacteria</taxon>
        <taxon>Pseudomonadati</taxon>
        <taxon>Pseudomonadota</taxon>
        <taxon>Gammaproteobacteria</taxon>
        <taxon>Vibrionales</taxon>
        <taxon>Vibrionaceae</taxon>
        <taxon>Vibrio</taxon>
    </lineage>
</organism>
<reference evidence="6 7" key="2">
    <citation type="submission" date="2015-01" db="EMBL/GenBank/DDBJ databases">
        <authorList>
            <consortium name="NBRP consortium"/>
            <person name="Sawabe T."/>
            <person name="Meirelles P."/>
            <person name="Feng G."/>
            <person name="Sayaka M."/>
            <person name="Hattori M."/>
            <person name="Ohkuma M."/>
        </authorList>
    </citation>
    <scope>NUCLEOTIDE SEQUENCE [LARGE SCALE GENOMIC DNA]</scope>
    <source>
        <strain evidence="6 7">JCM19232</strain>
    </source>
</reference>
<comment type="similarity">
    <text evidence="1">Belongs to the thiolase-like superfamily. FabH family.</text>
</comment>
<evidence type="ECO:0000256" key="1">
    <source>
        <dbReference type="ARBA" id="ARBA00008642"/>
    </source>
</evidence>
<dbReference type="InterPro" id="IPR016039">
    <property type="entry name" value="Thiolase-like"/>
</dbReference>
<dbReference type="Gene3D" id="3.40.47.10">
    <property type="match status" value="1"/>
</dbReference>
<keyword evidence="2" id="KW-0444">Lipid biosynthesis</keyword>
<dbReference type="SUPFAM" id="SSF53901">
    <property type="entry name" value="Thiolase-like"/>
    <property type="match status" value="1"/>
</dbReference>
<evidence type="ECO:0000313" key="7">
    <source>
        <dbReference type="Proteomes" id="UP000031670"/>
    </source>
</evidence>
<dbReference type="PANTHER" id="PTHR43091">
    <property type="entry name" value="3-OXOACYL-[ACYL-CARRIER-PROTEIN] SYNTHASE"/>
    <property type="match status" value="1"/>
</dbReference>
<dbReference type="Proteomes" id="UP000031670">
    <property type="component" value="Unassembled WGS sequence"/>
</dbReference>
<name>A0A0B8P5C5_9VIBR</name>
<accession>A0A0B8P5C5</accession>
<gene>
    <name evidence="6" type="ORF">JCM19232_5727</name>
</gene>
<dbReference type="EMBL" id="BBSA01000003">
    <property type="protein sequence ID" value="GAM61426.1"/>
    <property type="molecule type" value="Genomic_DNA"/>
</dbReference>
<reference evidence="6 7" key="1">
    <citation type="submission" date="2015-01" db="EMBL/GenBank/DDBJ databases">
        <title>Vibrio sp. C5 JCM 19232 whole genome shotgun sequence.</title>
        <authorList>
            <person name="Sawabe T."/>
            <person name="Meirelles P."/>
            <person name="Feng G."/>
            <person name="Sayaka M."/>
            <person name="Hattori M."/>
            <person name="Ohkuma M."/>
        </authorList>
    </citation>
    <scope>NUCLEOTIDE SEQUENCE [LARGE SCALE GENOMIC DNA]</scope>
    <source>
        <strain evidence="6 7">JCM19232</strain>
    </source>
</reference>
<dbReference type="PANTHER" id="PTHR43091:SF1">
    <property type="entry name" value="BETA-KETOACYL-[ACYL-CARRIER-PROTEIN] SYNTHASE III, CHLOROPLASTIC"/>
    <property type="match status" value="1"/>
</dbReference>
<evidence type="ECO:0000256" key="3">
    <source>
        <dbReference type="ARBA" id="ARBA00022832"/>
    </source>
</evidence>
<comment type="caution">
    <text evidence="6">The sequence shown here is derived from an EMBL/GenBank/DDBJ whole genome shotgun (WGS) entry which is preliminary data.</text>
</comment>
<evidence type="ECO:0000256" key="4">
    <source>
        <dbReference type="ARBA" id="ARBA00023098"/>
    </source>
</evidence>
<dbReference type="GO" id="GO:0016746">
    <property type="term" value="F:acyltransferase activity"/>
    <property type="evidence" value="ECO:0007669"/>
    <property type="project" value="InterPro"/>
</dbReference>